<dbReference type="GO" id="GO:0000725">
    <property type="term" value="P:recombinational repair"/>
    <property type="evidence" value="ECO:0007669"/>
    <property type="project" value="TreeGrafter"/>
</dbReference>
<dbReference type="CDD" id="cd18807">
    <property type="entry name" value="SF1_C_UvrD"/>
    <property type="match status" value="1"/>
</dbReference>
<sequence>MRNNLPKGNAAQLMAINHVDGPAMVLAGPGSGKTFVIVERLRCLIEEHKIEPSSILVITFTKAAALEMQHRFLKITDSSYPDVNFGTFHSCFYQIIRWANSKRKIDIASESFKYKLISDILHSLSVSDNRIKAELELGDDIVRDVISEISRIKNSGLSAADCDKSFAFSSSFHLIIKKYSALMDEFNKIDFDDMILMCRDSLLNDGELLRKCREKYRFFLVDEYQDINKMQFDVLSLLCGDENNLFVVGDDDQSIYGFRGSDPGLMLGFNDFYAAKNIQPKIINLNINYRCGKKILDCSKLVIEQNTERFKKEIHADKKGIDGKILPLIYSTKEKECEALKRFLLANMDDLSEIAIICRTNAQCGQYAAFLKKNGIKTNLDDRKMAFYECEGVRVLLSYLSFAYLGHKREDYLKIINKPLRFITRETAAKENVSEGDVLRFYTGNLKMQRTASMFFKQINMISHLRPGLAVRYLRKDIGIDKLYQKDMDKLDELEKVAREYVDVKKLLKDLNALIDESFENKKKTSKKCERTVNIITMHGSKGLEYKAVWIPSINEGIIPSRSALTQKQIEEERRMLYVAMTRAKQALIMSYLAGTKENPMLPSRFLRPIRSLWEENYSSPSKPSSGSSTSSSNSTSSR</sequence>
<evidence type="ECO:0000256" key="3">
    <source>
        <dbReference type="ARBA" id="ARBA00022801"/>
    </source>
</evidence>
<feature type="binding site" evidence="11">
    <location>
        <begin position="27"/>
        <end position="34"/>
    </location>
    <ligand>
        <name>ATP</name>
        <dbReference type="ChEBI" id="CHEBI:30616"/>
    </ligand>
</feature>
<evidence type="ECO:0000256" key="8">
    <source>
        <dbReference type="ARBA" id="ARBA00034617"/>
    </source>
</evidence>
<dbReference type="GO" id="GO:0016887">
    <property type="term" value="F:ATP hydrolysis activity"/>
    <property type="evidence" value="ECO:0007669"/>
    <property type="project" value="RHEA"/>
</dbReference>
<dbReference type="GO" id="GO:0005524">
    <property type="term" value="F:ATP binding"/>
    <property type="evidence" value="ECO:0007669"/>
    <property type="project" value="UniProtKB-UniRule"/>
</dbReference>
<dbReference type="RefSeq" id="WP_143147410.1">
    <property type="nucleotide sequence ID" value="NZ_FRDH01000008.1"/>
</dbReference>
<feature type="domain" description="UvrD-like helicase C-terminal" evidence="14">
    <location>
        <begin position="293"/>
        <end position="543"/>
    </location>
</feature>
<evidence type="ECO:0000256" key="12">
    <source>
        <dbReference type="SAM" id="MobiDB-lite"/>
    </source>
</evidence>
<comment type="similarity">
    <text evidence="1">Belongs to the helicase family. UvrD subfamily.</text>
</comment>
<evidence type="ECO:0000259" key="13">
    <source>
        <dbReference type="PROSITE" id="PS51198"/>
    </source>
</evidence>
<dbReference type="Gene3D" id="1.10.486.10">
    <property type="entry name" value="PCRA, domain 4"/>
    <property type="match status" value="1"/>
</dbReference>
<dbReference type="PROSITE" id="PS51217">
    <property type="entry name" value="UVRD_HELICASE_CTER"/>
    <property type="match status" value="1"/>
</dbReference>
<evidence type="ECO:0000256" key="11">
    <source>
        <dbReference type="PROSITE-ProRule" id="PRU00560"/>
    </source>
</evidence>
<protein>
    <recommendedName>
        <fullName evidence="9">DNA 3'-5' helicase</fullName>
        <ecNumber evidence="9">5.6.2.4</ecNumber>
    </recommendedName>
</protein>
<dbReference type="PANTHER" id="PTHR11070">
    <property type="entry name" value="UVRD / RECB / PCRA DNA HELICASE FAMILY MEMBER"/>
    <property type="match status" value="1"/>
</dbReference>
<evidence type="ECO:0000256" key="4">
    <source>
        <dbReference type="ARBA" id="ARBA00022806"/>
    </source>
</evidence>
<dbReference type="InterPro" id="IPR013986">
    <property type="entry name" value="DExx_box_DNA_helicase_dom_sf"/>
</dbReference>
<dbReference type="Proteomes" id="UP000184097">
    <property type="component" value="Unassembled WGS sequence"/>
</dbReference>
<evidence type="ECO:0000256" key="7">
    <source>
        <dbReference type="ARBA" id="ARBA00023235"/>
    </source>
</evidence>
<dbReference type="InterPro" id="IPR014017">
    <property type="entry name" value="DNA_helicase_UvrD-like_C"/>
</dbReference>
<evidence type="ECO:0000313" key="15">
    <source>
        <dbReference type="EMBL" id="SHN59411.1"/>
    </source>
</evidence>
<keyword evidence="2 11" id="KW-0547">Nucleotide-binding</keyword>
<keyword evidence="3 11" id="KW-0378">Hydrolase</keyword>
<dbReference type="GO" id="GO:0043138">
    <property type="term" value="F:3'-5' DNA helicase activity"/>
    <property type="evidence" value="ECO:0007669"/>
    <property type="project" value="UniProtKB-EC"/>
</dbReference>
<dbReference type="GO" id="GO:0003677">
    <property type="term" value="F:DNA binding"/>
    <property type="evidence" value="ECO:0007669"/>
    <property type="project" value="UniProtKB-KW"/>
</dbReference>
<gene>
    <name evidence="15" type="ORF">SAMN02745247_02031</name>
</gene>
<accession>A0A1M7SLS1</accession>
<evidence type="ECO:0000256" key="2">
    <source>
        <dbReference type="ARBA" id="ARBA00022741"/>
    </source>
</evidence>
<dbReference type="CDD" id="cd17932">
    <property type="entry name" value="DEXQc_UvrD"/>
    <property type="match status" value="1"/>
</dbReference>
<dbReference type="Gene3D" id="1.10.10.160">
    <property type="match status" value="1"/>
</dbReference>
<evidence type="ECO:0000256" key="9">
    <source>
        <dbReference type="ARBA" id="ARBA00034808"/>
    </source>
</evidence>
<feature type="domain" description="UvrD-like helicase ATP-binding" evidence="13">
    <location>
        <begin position="6"/>
        <end position="292"/>
    </location>
</feature>
<evidence type="ECO:0000259" key="14">
    <source>
        <dbReference type="PROSITE" id="PS51217"/>
    </source>
</evidence>
<organism evidence="15 16">
    <name type="scientific">Butyrivibrio hungatei DSM 14810</name>
    <dbReference type="NCBI Taxonomy" id="1121132"/>
    <lineage>
        <taxon>Bacteria</taxon>
        <taxon>Bacillati</taxon>
        <taxon>Bacillota</taxon>
        <taxon>Clostridia</taxon>
        <taxon>Lachnospirales</taxon>
        <taxon>Lachnospiraceae</taxon>
        <taxon>Butyrivibrio</taxon>
    </lineage>
</organism>
<evidence type="ECO:0000256" key="5">
    <source>
        <dbReference type="ARBA" id="ARBA00022840"/>
    </source>
</evidence>
<keyword evidence="7" id="KW-0413">Isomerase</keyword>
<feature type="compositionally biased region" description="Low complexity" evidence="12">
    <location>
        <begin position="619"/>
        <end position="639"/>
    </location>
</feature>
<keyword evidence="4 11" id="KW-0347">Helicase</keyword>
<dbReference type="InterPro" id="IPR014016">
    <property type="entry name" value="UvrD-like_ATP-bd"/>
</dbReference>
<dbReference type="SUPFAM" id="SSF52540">
    <property type="entry name" value="P-loop containing nucleoside triphosphate hydrolases"/>
    <property type="match status" value="1"/>
</dbReference>
<dbReference type="PANTHER" id="PTHR11070:SF2">
    <property type="entry name" value="ATP-DEPENDENT DNA HELICASE SRS2"/>
    <property type="match status" value="1"/>
</dbReference>
<dbReference type="Pfam" id="PF00580">
    <property type="entry name" value="UvrD-helicase"/>
    <property type="match status" value="1"/>
</dbReference>
<dbReference type="PROSITE" id="PS51198">
    <property type="entry name" value="UVRD_HELICASE_ATP_BIND"/>
    <property type="match status" value="1"/>
</dbReference>
<dbReference type="Gene3D" id="3.40.50.300">
    <property type="entry name" value="P-loop containing nucleotide triphosphate hydrolases"/>
    <property type="match status" value="2"/>
</dbReference>
<dbReference type="InterPro" id="IPR027417">
    <property type="entry name" value="P-loop_NTPase"/>
</dbReference>
<feature type="region of interest" description="Disordered" evidence="12">
    <location>
        <begin position="617"/>
        <end position="639"/>
    </location>
</feature>
<dbReference type="Pfam" id="PF13361">
    <property type="entry name" value="UvrD_C"/>
    <property type="match status" value="1"/>
</dbReference>
<dbReference type="EC" id="5.6.2.4" evidence="9"/>
<evidence type="ECO:0000256" key="10">
    <source>
        <dbReference type="ARBA" id="ARBA00048988"/>
    </source>
</evidence>
<keyword evidence="6" id="KW-0238">DNA-binding</keyword>
<name>A0A1M7SLS1_9FIRM</name>
<evidence type="ECO:0000313" key="16">
    <source>
        <dbReference type="Proteomes" id="UP000184097"/>
    </source>
</evidence>
<dbReference type="AlphaFoldDB" id="A0A1M7SLS1"/>
<reference evidence="15 16" key="1">
    <citation type="submission" date="2016-12" db="EMBL/GenBank/DDBJ databases">
        <authorList>
            <person name="Song W.-J."/>
            <person name="Kurnit D.M."/>
        </authorList>
    </citation>
    <scope>NUCLEOTIDE SEQUENCE [LARGE SCALE GENOMIC DNA]</scope>
    <source>
        <strain evidence="15 16">DSM 14810</strain>
    </source>
</reference>
<comment type="catalytic activity">
    <reaction evidence="8">
        <text>Couples ATP hydrolysis with the unwinding of duplex DNA by translocating in the 3'-5' direction.</text>
        <dbReference type="EC" id="5.6.2.4"/>
    </reaction>
</comment>
<dbReference type="EMBL" id="FRDH01000008">
    <property type="protein sequence ID" value="SHN59411.1"/>
    <property type="molecule type" value="Genomic_DNA"/>
</dbReference>
<proteinExistence type="inferred from homology"/>
<evidence type="ECO:0000256" key="1">
    <source>
        <dbReference type="ARBA" id="ARBA00009922"/>
    </source>
</evidence>
<evidence type="ECO:0000256" key="6">
    <source>
        <dbReference type="ARBA" id="ARBA00023125"/>
    </source>
</evidence>
<dbReference type="InterPro" id="IPR000212">
    <property type="entry name" value="DNA_helicase_UvrD/REP"/>
</dbReference>
<keyword evidence="5 11" id="KW-0067">ATP-binding</keyword>
<comment type="catalytic activity">
    <reaction evidence="10">
        <text>ATP + H2O = ADP + phosphate + H(+)</text>
        <dbReference type="Rhea" id="RHEA:13065"/>
        <dbReference type="ChEBI" id="CHEBI:15377"/>
        <dbReference type="ChEBI" id="CHEBI:15378"/>
        <dbReference type="ChEBI" id="CHEBI:30616"/>
        <dbReference type="ChEBI" id="CHEBI:43474"/>
        <dbReference type="ChEBI" id="CHEBI:456216"/>
        <dbReference type="EC" id="5.6.2.4"/>
    </reaction>
</comment>